<comment type="subcellular location">
    <subcellularLocation>
        <location evidence="1">Cell membrane</location>
        <topology evidence="1">Multi-pass membrane protein</topology>
    </subcellularLocation>
</comment>
<keyword evidence="8 13" id="KW-0653">Protein transport</keyword>
<dbReference type="GO" id="GO:0044780">
    <property type="term" value="P:bacterial-type flagellum assembly"/>
    <property type="evidence" value="ECO:0007669"/>
    <property type="project" value="InterPro"/>
</dbReference>
<protein>
    <recommendedName>
        <fullName evidence="3 13">Flagellar biosynthetic protein FlhB</fullName>
    </recommendedName>
</protein>
<evidence type="ECO:0000256" key="4">
    <source>
        <dbReference type="ARBA" id="ARBA00022448"/>
    </source>
</evidence>
<keyword evidence="15" id="KW-0282">Flagellum</keyword>
<gene>
    <name evidence="13 15" type="primary">flhB</name>
    <name evidence="15" type="ORF">GCM10011611_29360</name>
</gene>
<dbReference type="PRINTS" id="PR00950">
    <property type="entry name" value="TYPE3IMSPROT"/>
</dbReference>
<dbReference type="GO" id="GO:0005886">
    <property type="term" value="C:plasma membrane"/>
    <property type="evidence" value="ECO:0007669"/>
    <property type="project" value="UniProtKB-SubCell"/>
</dbReference>
<evidence type="ECO:0000256" key="7">
    <source>
        <dbReference type="ARBA" id="ARBA00022795"/>
    </source>
</evidence>
<keyword evidence="15" id="KW-0966">Cell projection</keyword>
<evidence type="ECO:0000313" key="16">
    <source>
        <dbReference type="Proteomes" id="UP000646365"/>
    </source>
</evidence>
<dbReference type="InterPro" id="IPR006135">
    <property type="entry name" value="T3SS_substrate_exporter"/>
</dbReference>
<dbReference type="FunFam" id="3.40.1690.10:FF:000001">
    <property type="entry name" value="Flagellar biosynthetic protein FlhB"/>
    <property type="match status" value="1"/>
</dbReference>
<dbReference type="InterPro" id="IPR029025">
    <property type="entry name" value="T3SS_substrate_exporter_C"/>
</dbReference>
<evidence type="ECO:0000256" key="6">
    <source>
        <dbReference type="ARBA" id="ARBA00022692"/>
    </source>
</evidence>
<dbReference type="SUPFAM" id="SSF160544">
    <property type="entry name" value="EscU C-terminal domain-like"/>
    <property type="match status" value="1"/>
</dbReference>
<evidence type="ECO:0000256" key="3">
    <source>
        <dbReference type="ARBA" id="ARBA00021622"/>
    </source>
</evidence>
<dbReference type="Gene3D" id="6.10.250.2080">
    <property type="match status" value="1"/>
</dbReference>
<evidence type="ECO:0000256" key="11">
    <source>
        <dbReference type="ARBA" id="ARBA00023225"/>
    </source>
</evidence>
<dbReference type="Pfam" id="PF01312">
    <property type="entry name" value="Bac_export_2"/>
    <property type="match status" value="1"/>
</dbReference>
<feature type="transmembrane region" description="Helical" evidence="13">
    <location>
        <begin position="186"/>
        <end position="211"/>
    </location>
</feature>
<dbReference type="EMBL" id="BMJQ01000007">
    <property type="protein sequence ID" value="GGF21424.1"/>
    <property type="molecule type" value="Genomic_DNA"/>
</dbReference>
<comment type="function">
    <text evidence="12 13">Required for formation of the rod structure in the basal body of the flagellar apparatus. Together with FliI and FliH, may constitute the export apparatus of flagellin.</text>
</comment>
<comment type="caution">
    <text evidence="13">Lacks conserved residue(s) required for the propagation of feature annotation.</text>
</comment>
<evidence type="ECO:0000256" key="12">
    <source>
        <dbReference type="ARBA" id="ARBA00025078"/>
    </source>
</evidence>
<evidence type="ECO:0000313" key="15">
    <source>
        <dbReference type="EMBL" id="GGF21424.1"/>
    </source>
</evidence>
<dbReference type="PANTHER" id="PTHR30531">
    <property type="entry name" value="FLAGELLAR BIOSYNTHETIC PROTEIN FLHB"/>
    <property type="match status" value="1"/>
</dbReference>
<dbReference type="NCBIfam" id="TIGR00328">
    <property type="entry name" value="flhB"/>
    <property type="match status" value="1"/>
</dbReference>
<feature type="compositionally biased region" description="Basic and acidic residues" evidence="14">
    <location>
        <begin position="1"/>
        <end position="14"/>
    </location>
</feature>
<proteinExistence type="inferred from homology"/>
<reference evidence="15" key="2">
    <citation type="submission" date="2020-09" db="EMBL/GenBank/DDBJ databases">
        <authorList>
            <person name="Sun Q."/>
            <person name="Zhou Y."/>
        </authorList>
    </citation>
    <scope>NUCLEOTIDE SEQUENCE</scope>
    <source>
        <strain evidence="15">CGMCC 1.15725</strain>
    </source>
</reference>
<evidence type="ECO:0000256" key="2">
    <source>
        <dbReference type="ARBA" id="ARBA00010690"/>
    </source>
</evidence>
<dbReference type="Gene3D" id="3.40.1690.10">
    <property type="entry name" value="secretion proteins EscU"/>
    <property type="match status" value="1"/>
</dbReference>
<organism evidence="15 16">
    <name type="scientific">Aliidongia dinghuensis</name>
    <dbReference type="NCBI Taxonomy" id="1867774"/>
    <lineage>
        <taxon>Bacteria</taxon>
        <taxon>Pseudomonadati</taxon>
        <taxon>Pseudomonadota</taxon>
        <taxon>Alphaproteobacteria</taxon>
        <taxon>Rhodospirillales</taxon>
        <taxon>Dongiaceae</taxon>
        <taxon>Aliidongia</taxon>
    </lineage>
</organism>
<dbReference type="AlphaFoldDB" id="A0A8J3E3T4"/>
<feature type="transmembrane region" description="Helical" evidence="13">
    <location>
        <begin position="32"/>
        <end position="53"/>
    </location>
</feature>
<dbReference type="Proteomes" id="UP000646365">
    <property type="component" value="Unassembled WGS sequence"/>
</dbReference>
<dbReference type="RefSeq" id="WP_189046994.1">
    <property type="nucleotide sequence ID" value="NZ_BMJQ01000007.1"/>
</dbReference>
<name>A0A8J3E3T4_9PROT</name>
<keyword evidence="6 13" id="KW-0812">Transmembrane</keyword>
<comment type="similarity">
    <text evidence="2 13">Belongs to the type III secretion exporter family.</text>
</comment>
<evidence type="ECO:0000256" key="13">
    <source>
        <dbReference type="RuleBase" id="RU364091"/>
    </source>
</evidence>
<accession>A0A8J3E3T4</accession>
<dbReference type="GO" id="GO:0009306">
    <property type="term" value="P:protein secretion"/>
    <property type="evidence" value="ECO:0007669"/>
    <property type="project" value="InterPro"/>
</dbReference>
<feature type="transmembrane region" description="Helical" evidence="13">
    <location>
        <begin position="85"/>
        <end position="110"/>
    </location>
</feature>
<evidence type="ECO:0000256" key="10">
    <source>
        <dbReference type="ARBA" id="ARBA00023136"/>
    </source>
</evidence>
<keyword evidence="5 13" id="KW-1003">Cell membrane</keyword>
<comment type="caution">
    <text evidence="15">The sequence shown here is derived from an EMBL/GenBank/DDBJ whole genome shotgun (WGS) entry which is preliminary data.</text>
</comment>
<keyword evidence="15" id="KW-0969">Cilium</keyword>
<keyword evidence="7 13" id="KW-1005">Bacterial flagellum biogenesis</keyword>
<dbReference type="InterPro" id="IPR006136">
    <property type="entry name" value="FlhB"/>
</dbReference>
<evidence type="ECO:0000256" key="14">
    <source>
        <dbReference type="SAM" id="MobiDB-lite"/>
    </source>
</evidence>
<evidence type="ECO:0000256" key="5">
    <source>
        <dbReference type="ARBA" id="ARBA00022475"/>
    </source>
</evidence>
<keyword evidence="9 13" id="KW-1133">Transmembrane helix</keyword>
<sequence>MAEDQDSRTEDPTGKRVSQARGRGQVAMSKDATMLVILLASTVTCYSILPMTMRPVLMLMRRFIEQPERITVDVEPSFETLLSEIAAALAWALLPPFLLMITAAVVASIAQTGFIWATDKFDFNLNFLNPFNGLGKIFSMRQLVEFGKGLIKAAIVGTVAFTYVSPELAKIETLTGMEPIAMTQELMHLLLHLMIGVLLAIAAIALFDYFYQKWSTLQQLKMTKQEVKDEHKNAEGDPHIKGRMRQIRMSRARKRMMAAVPKASVVITNPTHYSVALQYEMGTAGAPKVVAKGVDFLARKIREIATEHDVPIIENPPVARALYATVEIDEEIPPEHYKAVAEIIGYVMKLKRFKRAS</sequence>
<evidence type="ECO:0000256" key="9">
    <source>
        <dbReference type="ARBA" id="ARBA00022989"/>
    </source>
</evidence>
<evidence type="ECO:0000256" key="8">
    <source>
        <dbReference type="ARBA" id="ARBA00022927"/>
    </source>
</evidence>
<keyword evidence="16" id="KW-1185">Reference proteome</keyword>
<keyword evidence="10 13" id="KW-0472">Membrane</keyword>
<evidence type="ECO:0000256" key="1">
    <source>
        <dbReference type="ARBA" id="ARBA00004651"/>
    </source>
</evidence>
<keyword evidence="4 13" id="KW-0813">Transport</keyword>
<feature type="region of interest" description="Disordered" evidence="14">
    <location>
        <begin position="1"/>
        <end position="24"/>
    </location>
</feature>
<reference evidence="15" key="1">
    <citation type="journal article" date="2014" name="Int. J. Syst. Evol. Microbiol.">
        <title>Complete genome sequence of Corynebacterium casei LMG S-19264T (=DSM 44701T), isolated from a smear-ripened cheese.</title>
        <authorList>
            <consortium name="US DOE Joint Genome Institute (JGI-PGF)"/>
            <person name="Walter F."/>
            <person name="Albersmeier A."/>
            <person name="Kalinowski J."/>
            <person name="Ruckert C."/>
        </authorList>
    </citation>
    <scope>NUCLEOTIDE SEQUENCE</scope>
    <source>
        <strain evidence="15">CGMCC 1.15725</strain>
    </source>
</reference>
<keyword evidence="11 13" id="KW-1006">Bacterial flagellum protein export</keyword>
<dbReference type="PANTHER" id="PTHR30531:SF12">
    <property type="entry name" value="FLAGELLAR BIOSYNTHETIC PROTEIN FLHB"/>
    <property type="match status" value="1"/>
</dbReference>